<evidence type="ECO:0000313" key="1">
    <source>
        <dbReference type="EMBL" id="KAL3576042.1"/>
    </source>
</evidence>
<protein>
    <submittedName>
        <fullName evidence="1">Uncharacterized protein</fullName>
    </submittedName>
</protein>
<sequence length="352" mass="39085">LASLPEGLQFITTLQNLEIHDCPEVMELPAWVENLVSLRSLTISDCQNMKSFPQGLQRLRALQHLSIRGCPELEKRCFIGRLRNLQSLPIFIAGKTREDGIFQLPELQNLRGELEIKHLENVERWHIPRTYVLSEDLPGTIHKSCLENMQLNSLGLSWGDADEHKLSEIRNCHPVMLRSVEQLRSISTLIIGNFPELLYIPKALIENNLPLLSLTISSCPKLRSLPANVGQLQNLKFLKIGWFQELHSLPHGLTNLTSLESLEIIECPNLVSLPEESLEGLSPKPLKGCSLSKAPRIRRTRGGGEAMLMEGGINRDYGGGGGEAVPVMKVMVDISSSCNDNGDGGVLAIMIN</sequence>
<dbReference type="EMBL" id="RCHU02000011">
    <property type="protein sequence ID" value="KAL3576042.1"/>
    <property type="molecule type" value="Genomic_DNA"/>
</dbReference>
<organism evidence="1 2">
    <name type="scientific">Populus alba</name>
    <name type="common">White poplar</name>
    <dbReference type="NCBI Taxonomy" id="43335"/>
    <lineage>
        <taxon>Eukaryota</taxon>
        <taxon>Viridiplantae</taxon>
        <taxon>Streptophyta</taxon>
        <taxon>Embryophyta</taxon>
        <taxon>Tracheophyta</taxon>
        <taxon>Spermatophyta</taxon>
        <taxon>Magnoliopsida</taxon>
        <taxon>eudicotyledons</taxon>
        <taxon>Gunneridae</taxon>
        <taxon>Pentapetalae</taxon>
        <taxon>rosids</taxon>
        <taxon>fabids</taxon>
        <taxon>Malpighiales</taxon>
        <taxon>Salicaceae</taxon>
        <taxon>Saliceae</taxon>
        <taxon>Populus</taxon>
    </lineage>
</organism>
<reference evidence="1 2" key="1">
    <citation type="journal article" date="2024" name="Plant Biotechnol. J.">
        <title>Genome and CRISPR/Cas9 system of a widespread forest tree (Populus alba) in the world.</title>
        <authorList>
            <person name="Liu Y.J."/>
            <person name="Jiang P.F."/>
            <person name="Han X.M."/>
            <person name="Li X.Y."/>
            <person name="Wang H.M."/>
            <person name="Wang Y.J."/>
            <person name="Wang X.X."/>
            <person name="Zeng Q.Y."/>
        </authorList>
    </citation>
    <scope>NUCLEOTIDE SEQUENCE [LARGE SCALE GENOMIC DNA]</scope>
    <source>
        <strain evidence="2">cv. PAL-ZL1</strain>
    </source>
</reference>
<name>A0ACC4BBU8_POPAL</name>
<evidence type="ECO:0000313" key="2">
    <source>
        <dbReference type="Proteomes" id="UP000309997"/>
    </source>
</evidence>
<gene>
    <name evidence="1" type="ORF">D5086_021325</name>
</gene>
<feature type="non-terminal residue" evidence="1">
    <location>
        <position position="1"/>
    </location>
</feature>
<keyword evidence="2" id="KW-1185">Reference proteome</keyword>
<comment type="caution">
    <text evidence="1">The sequence shown here is derived from an EMBL/GenBank/DDBJ whole genome shotgun (WGS) entry which is preliminary data.</text>
</comment>
<proteinExistence type="predicted"/>
<accession>A0ACC4BBU8</accession>
<dbReference type="Proteomes" id="UP000309997">
    <property type="component" value="Unassembled WGS sequence"/>
</dbReference>